<dbReference type="GO" id="GO:0043565">
    <property type="term" value="F:sequence-specific DNA binding"/>
    <property type="evidence" value="ECO:0007669"/>
    <property type="project" value="InterPro"/>
</dbReference>
<accession>A0A841U446</accession>
<keyword evidence="3" id="KW-0804">Transcription</keyword>
<feature type="region of interest" description="Disordered" evidence="4">
    <location>
        <begin position="86"/>
        <end position="116"/>
    </location>
</feature>
<dbReference type="InterPro" id="IPR050204">
    <property type="entry name" value="AraC_XylS_family_regulators"/>
</dbReference>
<dbReference type="Proteomes" id="UP000553776">
    <property type="component" value="Unassembled WGS sequence"/>
</dbReference>
<evidence type="ECO:0000313" key="7">
    <source>
        <dbReference type="Proteomes" id="UP000553776"/>
    </source>
</evidence>
<dbReference type="SUPFAM" id="SSF51215">
    <property type="entry name" value="Regulatory protein AraC"/>
    <property type="match status" value="1"/>
</dbReference>
<dbReference type="GO" id="GO:0003700">
    <property type="term" value="F:DNA-binding transcription factor activity"/>
    <property type="evidence" value="ECO:0007669"/>
    <property type="project" value="InterPro"/>
</dbReference>
<dbReference type="SUPFAM" id="SSF46689">
    <property type="entry name" value="Homeodomain-like"/>
    <property type="match status" value="2"/>
</dbReference>
<dbReference type="InterPro" id="IPR009057">
    <property type="entry name" value="Homeodomain-like_sf"/>
</dbReference>
<organism evidence="6 7">
    <name type="scientific">Cohnella xylanilytica</name>
    <dbReference type="NCBI Taxonomy" id="557555"/>
    <lineage>
        <taxon>Bacteria</taxon>
        <taxon>Bacillati</taxon>
        <taxon>Bacillota</taxon>
        <taxon>Bacilli</taxon>
        <taxon>Bacillales</taxon>
        <taxon>Paenibacillaceae</taxon>
        <taxon>Cohnella</taxon>
    </lineage>
</organism>
<name>A0A841U446_9BACL</name>
<dbReference type="InterPro" id="IPR037923">
    <property type="entry name" value="HTH-like"/>
</dbReference>
<comment type="caution">
    <text evidence="6">The sequence shown here is derived from an EMBL/GenBank/DDBJ whole genome shotgun (WGS) entry which is preliminary data.</text>
</comment>
<feature type="compositionally biased region" description="Acidic residues" evidence="4">
    <location>
        <begin position="86"/>
        <end position="98"/>
    </location>
</feature>
<dbReference type="InterPro" id="IPR018060">
    <property type="entry name" value="HTH_AraC"/>
</dbReference>
<dbReference type="AlphaFoldDB" id="A0A841U446"/>
<dbReference type="SMART" id="SM00342">
    <property type="entry name" value="HTH_ARAC"/>
    <property type="match status" value="1"/>
</dbReference>
<gene>
    <name evidence="6" type="ORF">H7B90_15150</name>
</gene>
<proteinExistence type="predicted"/>
<evidence type="ECO:0000313" key="6">
    <source>
        <dbReference type="EMBL" id="MBB6692744.1"/>
    </source>
</evidence>
<dbReference type="Pfam" id="PF12833">
    <property type="entry name" value="HTH_18"/>
    <property type="match status" value="1"/>
</dbReference>
<keyword evidence="2" id="KW-0238">DNA-binding</keyword>
<dbReference type="EMBL" id="JACJVR010000059">
    <property type="protein sequence ID" value="MBB6692744.1"/>
    <property type="molecule type" value="Genomic_DNA"/>
</dbReference>
<feature type="compositionally biased region" description="Basic and acidic residues" evidence="4">
    <location>
        <begin position="104"/>
        <end position="116"/>
    </location>
</feature>
<feature type="domain" description="HTH araC/xylS-type" evidence="5">
    <location>
        <begin position="171"/>
        <end position="269"/>
    </location>
</feature>
<dbReference type="RefSeq" id="WP_185136734.1">
    <property type="nucleotide sequence ID" value="NZ_JACJVR010000059.1"/>
</dbReference>
<keyword evidence="1" id="KW-0805">Transcription regulation</keyword>
<keyword evidence="7" id="KW-1185">Reference proteome</keyword>
<evidence type="ECO:0000256" key="1">
    <source>
        <dbReference type="ARBA" id="ARBA00023015"/>
    </source>
</evidence>
<protein>
    <submittedName>
        <fullName evidence="6">Helix-turn-helix transcriptional regulator</fullName>
    </submittedName>
</protein>
<reference evidence="6 7" key="1">
    <citation type="submission" date="2020-08" db="EMBL/GenBank/DDBJ databases">
        <title>Cohnella phylogeny.</title>
        <authorList>
            <person name="Dunlap C."/>
        </authorList>
    </citation>
    <scope>NUCLEOTIDE SEQUENCE [LARGE SCALE GENOMIC DNA]</scope>
    <source>
        <strain evidence="6 7">DSM 25239</strain>
    </source>
</reference>
<dbReference type="PANTHER" id="PTHR46796">
    <property type="entry name" value="HTH-TYPE TRANSCRIPTIONAL ACTIVATOR RHAS-RELATED"/>
    <property type="match status" value="1"/>
</dbReference>
<evidence type="ECO:0000256" key="3">
    <source>
        <dbReference type="ARBA" id="ARBA00023163"/>
    </source>
</evidence>
<dbReference type="PROSITE" id="PS01124">
    <property type="entry name" value="HTH_ARAC_FAMILY_2"/>
    <property type="match status" value="1"/>
</dbReference>
<evidence type="ECO:0000256" key="4">
    <source>
        <dbReference type="SAM" id="MobiDB-lite"/>
    </source>
</evidence>
<evidence type="ECO:0000256" key="2">
    <source>
        <dbReference type="ARBA" id="ARBA00023125"/>
    </source>
</evidence>
<evidence type="ECO:0000259" key="5">
    <source>
        <dbReference type="PROSITE" id="PS01124"/>
    </source>
</evidence>
<sequence>MLGDSEARLESHVYWHRKERFALDRDLYASWTMFAVETGRFRYKIGRSEGEAGPGELVLCPPGTWFHRETLAPLSFHFFKFRTEEEEGAASETDEDKADADGNGEERAGKFSPSDKERLASTYRYLRRLGAESDATGMRLKQHLLNDLLRMLELDRAQSTQSQDTDDELMREAKRLLIEAGLEPFPMSLAAKRLGLTPVQLTRRFRAAFGTTPSSFVTERRLSQACRLLEETDLGLDEIARQCGYENGFYLSRVFLKNRGVRPSVYRRTHRV</sequence>
<dbReference type="Gene3D" id="1.10.10.60">
    <property type="entry name" value="Homeodomain-like"/>
    <property type="match status" value="2"/>
</dbReference>